<sequence>MKRVLVALAVLIGTLGIAAALALAVVLTPVTATEAGAGAALVALAGGVIAVAKLYRSADDETVAPAPWTDDAALVAGMPEETADPADVTGEAFAKVVDEACERAAAGETVEDGFEVVRPRLREALTRVLVAGGTDREGVEDLLASGAWTDDPVAAAVLDERVEPPRRSLRGRIRAWLFPERIVRRQAARAVAAIADAADEELPPVVGQRAPRTVPTLAPALGSLQRSVDGTLQRASASPSVDSAADASGEATGGDAIDTDADGDATDGDAPPDTDDGDAEVAELVGEVWDDA</sequence>
<organism evidence="2 3">
    <name type="scientific">Halosimplex aquaticum</name>
    <dbReference type="NCBI Taxonomy" id="3026162"/>
    <lineage>
        <taxon>Archaea</taxon>
        <taxon>Methanobacteriati</taxon>
        <taxon>Methanobacteriota</taxon>
        <taxon>Stenosarchaea group</taxon>
        <taxon>Halobacteria</taxon>
        <taxon>Halobacteriales</taxon>
        <taxon>Haloarculaceae</taxon>
        <taxon>Halosimplex</taxon>
    </lineage>
</organism>
<dbReference type="EMBL" id="JBHTAS010000001">
    <property type="protein sequence ID" value="MFC7141952.1"/>
    <property type="molecule type" value="Genomic_DNA"/>
</dbReference>
<dbReference type="Proteomes" id="UP001596432">
    <property type="component" value="Unassembled WGS sequence"/>
</dbReference>
<feature type="compositionally biased region" description="Acidic residues" evidence="1">
    <location>
        <begin position="257"/>
        <end position="280"/>
    </location>
</feature>
<gene>
    <name evidence="2" type="ORF">ACFQMA_19205</name>
</gene>
<protein>
    <recommendedName>
        <fullName evidence="4">HEAT repeat-containing protein</fullName>
    </recommendedName>
</protein>
<dbReference type="AlphaFoldDB" id="A0ABD5Y3Z8"/>
<proteinExistence type="predicted"/>
<feature type="region of interest" description="Disordered" evidence="1">
    <location>
        <begin position="229"/>
        <end position="280"/>
    </location>
</feature>
<keyword evidence="3" id="KW-1185">Reference proteome</keyword>
<evidence type="ECO:0008006" key="4">
    <source>
        <dbReference type="Google" id="ProtNLM"/>
    </source>
</evidence>
<feature type="compositionally biased region" description="Low complexity" evidence="1">
    <location>
        <begin position="235"/>
        <end position="256"/>
    </location>
</feature>
<comment type="caution">
    <text evidence="2">The sequence shown here is derived from an EMBL/GenBank/DDBJ whole genome shotgun (WGS) entry which is preliminary data.</text>
</comment>
<evidence type="ECO:0000256" key="1">
    <source>
        <dbReference type="SAM" id="MobiDB-lite"/>
    </source>
</evidence>
<evidence type="ECO:0000313" key="2">
    <source>
        <dbReference type="EMBL" id="MFC7141952.1"/>
    </source>
</evidence>
<accession>A0ABD5Y3Z8</accession>
<dbReference type="Pfam" id="PF23933">
    <property type="entry name" value="DUF7269"/>
    <property type="match status" value="1"/>
</dbReference>
<evidence type="ECO:0000313" key="3">
    <source>
        <dbReference type="Proteomes" id="UP001596432"/>
    </source>
</evidence>
<dbReference type="RefSeq" id="WP_274323029.1">
    <property type="nucleotide sequence ID" value="NZ_CP118158.1"/>
</dbReference>
<dbReference type="GeneID" id="78822281"/>
<reference evidence="2 3" key="1">
    <citation type="journal article" date="2019" name="Int. J. Syst. Evol. Microbiol.">
        <title>The Global Catalogue of Microorganisms (GCM) 10K type strain sequencing project: providing services to taxonomists for standard genome sequencing and annotation.</title>
        <authorList>
            <consortium name="The Broad Institute Genomics Platform"/>
            <consortium name="The Broad Institute Genome Sequencing Center for Infectious Disease"/>
            <person name="Wu L."/>
            <person name="Ma J."/>
        </authorList>
    </citation>
    <scope>NUCLEOTIDE SEQUENCE [LARGE SCALE GENOMIC DNA]</scope>
    <source>
        <strain evidence="2 3">XZYJT29</strain>
    </source>
</reference>
<dbReference type="InterPro" id="IPR055693">
    <property type="entry name" value="DUF7269"/>
</dbReference>
<name>A0ABD5Y3Z8_9EURY</name>